<feature type="domain" description="SOCS box" evidence="6">
    <location>
        <begin position="163"/>
        <end position="202"/>
    </location>
</feature>
<dbReference type="Pfam" id="PF07525">
    <property type="entry name" value="SOCS_box"/>
    <property type="match status" value="1"/>
</dbReference>
<dbReference type="Ensembl" id="ENSLACT00000012963.1">
    <property type="protein sequence ID" value="ENSLACP00000012869.1"/>
    <property type="gene ID" value="ENSLACG00000011330.1"/>
</dbReference>
<dbReference type="SUPFAM" id="SSF158235">
    <property type="entry name" value="SOCS box-like"/>
    <property type="match status" value="1"/>
</dbReference>
<dbReference type="GeneTree" id="ENSGT00940000160326"/>
<feature type="repeat" description="ANK" evidence="5">
    <location>
        <begin position="40"/>
        <end position="72"/>
    </location>
</feature>
<evidence type="ECO:0000256" key="5">
    <source>
        <dbReference type="PROSITE-ProRule" id="PRU00023"/>
    </source>
</evidence>
<dbReference type="Gene3D" id="1.10.750.20">
    <property type="entry name" value="SOCS box"/>
    <property type="match status" value="1"/>
</dbReference>
<dbReference type="AlphaFoldDB" id="H3AT98"/>
<dbReference type="PROSITE" id="PS50225">
    <property type="entry name" value="SOCS"/>
    <property type="match status" value="1"/>
</dbReference>
<dbReference type="Pfam" id="PF12796">
    <property type="entry name" value="Ank_2"/>
    <property type="match status" value="2"/>
</dbReference>
<dbReference type="GO" id="GO:0016567">
    <property type="term" value="P:protein ubiquitination"/>
    <property type="evidence" value="ECO:0007669"/>
    <property type="project" value="UniProtKB-UniPathway"/>
</dbReference>
<evidence type="ECO:0000313" key="8">
    <source>
        <dbReference type="Proteomes" id="UP000008672"/>
    </source>
</evidence>
<dbReference type="PANTHER" id="PTHR24136">
    <property type="entry name" value="SOWAH (DROSOPHILA) HOMOLOG"/>
    <property type="match status" value="1"/>
</dbReference>
<evidence type="ECO:0000256" key="2">
    <source>
        <dbReference type="ARBA" id="ARBA00005949"/>
    </source>
</evidence>
<evidence type="ECO:0000259" key="6">
    <source>
        <dbReference type="PROSITE" id="PS50225"/>
    </source>
</evidence>
<dbReference type="EMBL" id="AFYH01108145">
    <property type="status" value="NOT_ANNOTATED_CDS"/>
    <property type="molecule type" value="Genomic_DNA"/>
</dbReference>
<dbReference type="InParanoid" id="H3AT98"/>
<dbReference type="InterPro" id="IPR036036">
    <property type="entry name" value="SOCS_box-like_dom_sf"/>
</dbReference>
<name>H3AT98_LATCH</name>
<comment type="similarity">
    <text evidence="2">Belongs to the ankyrin SOCS box (ASB) family.</text>
</comment>
<dbReference type="Gene3D" id="1.25.40.20">
    <property type="entry name" value="Ankyrin repeat-containing domain"/>
    <property type="match status" value="1"/>
</dbReference>
<dbReference type="InterPro" id="IPR002110">
    <property type="entry name" value="Ankyrin_rpt"/>
</dbReference>
<dbReference type="PRINTS" id="PR01415">
    <property type="entry name" value="ANKYRIN"/>
</dbReference>
<reference evidence="7" key="3">
    <citation type="submission" date="2025-09" db="UniProtKB">
        <authorList>
            <consortium name="Ensembl"/>
        </authorList>
    </citation>
    <scope>IDENTIFICATION</scope>
</reference>
<dbReference type="InterPro" id="IPR051573">
    <property type="entry name" value="Ankyrin-SOCS_box_domain"/>
</dbReference>
<dbReference type="Proteomes" id="UP000008672">
    <property type="component" value="Unassembled WGS sequence"/>
</dbReference>
<dbReference type="HOGENOM" id="CLU_000134_4_2_1"/>
<dbReference type="eggNOG" id="KOG0504">
    <property type="taxonomic scope" value="Eukaryota"/>
</dbReference>
<dbReference type="InterPro" id="IPR036770">
    <property type="entry name" value="Ankyrin_rpt-contain_sf"/>
</dbReference>
<dbReference type="GO" id="GO:0045732">
    <property type="term" value="P:positive regulation of protein catabolic process"/>
    <property type="evidence" value="ECO:0007669"/>
    <property type="project" value="TreeGrafter"/>
</dbReference>
<feature type="repeat" description="ANK" evidence="5">
    <location>
        <begin position="8"/>
        <end position="36"/>
    </location>
</feature>
<dbReference type="PANTHER" id="PTHR24136:SF53">
    <property type="entry name" value="ANKYRIN REPEAT AND SOCS BOX CONTAINING 13"/>
    <property type="match status" value="1"/>
</dbReference>
<dbReference type="UniPathway" id="UPA00143"/>
<keyword evidence="4 5" id="KW-0040">ANK repeat</keyword>
<evidence type="ECO:0000256" key="3">
    <source>
        <dbReference type="ARBA" id="ARBA00022737"/>
    </source>
</evidence>
<dbReference type="SMART" id="SM00248">
    <property type="entry name" value="ANK"/>
    <property type="match status" value="4"/>
</dbReference>
<dbReference type="GO" id="GO:0035556">
    <property type="term" value="P:intracellular signal transduction"/>
    <property type="evidence" value="ECO:0007669"/>
    <property type="project" value="InterPro"/>
</dbReference>
<reference evidence="7" key="2">
    <citation type="submission" date="2025-08" db="UniProtKB">
        <authorList>
            <consortium name="Ensembl"/>
        </authorList>
    </citation>
    <scope>IDENTIFICATION</scope>
</reference>
<feature type="repeat" description="ANK" evidence="5">
    <location>
        <begin position="73"/>
        <end position="105"/>
    </location>
</feature>
<evidence type="ECO:0000256" key="1">
    <source>
        <dbReference type="ARBA" id="ARBA00004906"/>
    </source>
</evidence>
<evidence type="ECO:0000256" key="4">
    <source>
        <dbReference type="ARBA" id="ARBA00023043"/>
    </source>
</evidence>
<dbReference type="STRING" id="7897.ENSLACP00000012869"/>
<accession>H3AT98</accession>
<reference evidence="8" key="1">
    <citation type="submission" date="2011-08" db="EMBL/GenBank/DDBJ databases">
        <title>The draft genome of Latimeria chalumnae.</title>
        <authorList>
            <person name="Di Palma F."/>
            <person name="Alfoldi J."/>
            <person name="Johnson J."/>
            <person name="Berlin A."/>
            <person name="Gnerre S."/>
            <person name="Jaffe D."/>
            <person name="MacCallum I."/>
            <person name="Young S."/>
            <person name="Walker B.J."/>
            <person name="Lander E."/>
            <person name="Lindblad-Toh K."/>
        </authorList>
    </citation>
    <scope>NUCLEOTIDE SEQUENCE [LARGE SCALE GENOMIC DNA]</scope>
    <source>
        <strain evidence="8">Wild caught</strain>
    </source>
</reference>
<proteinExistence type="inferred from homology"/>
<evidence type="ECO:0000313" key="7">
    <source>
        <dbReference type="Ensembl" id="ENSLACP00000012869.1"/>
    </source>
</evidence>
<dbReference type="SMART" id="SM00969">
    <property type="entry name" value="SOCS_box"/>
    <property type="match status" value="1"/>
</dbReference>
<dbReference type="PROSITE" id="PS50297">
    <property type="entry name" value="ANK_REP_REGION"/>
    <property type="match status" value="4"/>
</dbReference>
<dbReference type="OMA" id="VACANDH"/>
<dbReference type="PROSITE" id="PS50088">
    <property type="entry name" value="ANK_REPEAT"/>
    <property type="match status" value="4"/>
</dbReference>
<dbReference type="FunCoup" id="H3AT98">
    <property type="interactions" value="443"/>
</dbReference>
<protein>
    <submittedName>
        <fullName evidence="7">Ankyrin repeat and SOCS box containing 13</fullName>
    </submittedName>
</protein>
<dbReference type="InterPro" id="IPR001496">
    <property type="entry name" value="SOCS_box"/>
</dbReference>
<keyword evidence="8" id="KW-1185">Reference proteome</keyword>
<organism evidence="7 8">
    <name type="scientific">Latimeria chalumnae</name>
    <name type="common">Coelacanth</name>
    <dbReference type="NCBI Taxonomy" id="7897"/>
    <lineage>
        <taxon>Eukaryota</taxon>
        <taxon>Metazoa</taxon>
        <taxon>Chordata</taxon>
        <taxon>Craniata</taxon>
        <taxon>Vertebrata</taxon>
        <taxon>Euteleostomi</taxon>
        <taxon>Coelacanthiformes</taxon>
        <taxon>Coelacanthidae</taxon>
        <taxon>Latimeria</taxon>
    </lineage>
</organism>
<gene>
    <name evidence="7" type="primary">ASB13</name>
</gene>
<comment type="pathway">
    <text evidence="1">Protein modification; protein ubiquitination.</text>
</comment>
<keyword evidence="3" id="KW-0677">Repeat</keyword>
<dbReference type="FunFam" id="1.10.750.20:FF:000001">
    <property type="entry name" value="Ankyrin repeat and SOCS box containing 1"/>
    <property type="match status" value="1"/>
</dbReference>
<feature type="repeat" description="ANK" evidence="5">
    <location>
        <begin position="105"/>
        <end position="137"/>
    </location>
</feature>
<dbReference type="EMBL" id="AFYH01108144">
    <property type="status" value="NOT_ANNOTATED_CDS"/>
    <property type="molecule type" value="Genomic_DNA"/>
</dbReference>
<dbReference type="EMBL" id="AFYH01108146">
    <property type="status" value="NOT_ANNOTATED_CDS"/>
    <property type="molecule type" value="Genomic_DNA"/>
</dbReference>
<dbReference type="SUPFAM" id="SSF48403">
    <property type="entry name" value="Ankyrin repeat"/>
    <property type="match status" value="1"/>
</dbReference>
<sequence length="202" mass="21874">KVDARNIDGSTPLCDACAAGNIECVKLLLAHGAKANPPLFTATPLHEACMSGNSECVRILIEVGANLEAHDCHFGTPLHAACSSERVDCVKVLLNAGAKVNATKLHETALHHAARVKNVDMIDLLVEFGGNVYARDNRGKKPSDYTRPGAPAAECLDYYERMPLSLVQLCRVSLRKELGQGGLQKVAELNIPQRLINYLSYQ</sequence>